<organism evidence="6 7">
    <name type="scientific">Vigna radiata var. radiata</name>
    <name type="common">Mung bean</name>
    <name type="synonym">Phaseolus aureus</name>
    <dbReference type="NCBI Taxonomy" id="3916"/>
    <lineage>
        <taxon>Eukaryota</taxon>
        <taxon>Viridiplantae</taxon>
        <taxon>Streptophyta</taxon>
        <taxon>Embryophyta</taxon>
        <taxon>Tracheophyta</taxon>
        <taxon>Spermatophyta</taxon>
        <taxon>Magnoliopsida</taxon>
        <taxon>eudicotyledons</taxon>
        <taxon>Gunneridae</taxon>
        <taxon>Pentapetalae</taxon>
        <taxon>rosids</taxon>
        <taxon>fabids</taxon>
        <taxon>Fabales</taxon>
        <taxon>Fabaceae</taxon>
        <taxon>Papilionoideae</taxon>
        <taxon>50 kb inversion clade</taxon>
        <taxon>NPAAA clade</taxon>
        <taxon>indigoferoid/millettioid clade</taxon>
        <taxon>Phaseoleae</taxon>
        <taxon>Vigna</taxon>
    </lineage>
</organism>
<dbReference type="Proteomes" id="UP000087766">
    <property type="component" value="Chromosome 5"/>
</dbReference>
<feature type="domain" description="BZIP" evidence="5">
    <location>
        <begin position="83"/>
        <end position="128"/>
    </location>
</feature>
<dbReference type="PANTHER" id="PTHR22952:SF482">
    <property type="entry name" value="ABSCISIC ACID-INSENSITIVE 5-LIKE PROTEIN 2"/>
    <property type="match status" value="1"/>
</dbReference>
<proteinExistence type="predicted"/>
<feature type="compositionally biased region" description="Basic and acidic residues" evidence="4">
    <location>
        <begin position="1"/>
        <end position="14"/>
    </location>
</feature>
<evidence type="ECO:0000256" key="2">
    <source>
        <dbReference type="ARBA" id="ARBA00023125"/>
    </source>
</evidence>
<dbReference type="RefSeq" id="XP_014499537.1">
    <property type="nucleotide sequence ID" value="XM_014644051.1"/>
</dbReference>
<evidence type="ECO:0000313" key="7">
    <source>
        <dbReference type="RefSeq" id="XP_014499537.1"/>
    </source>
</evidence>
<dbReference type="GO" id="GO:0005634">
    <property type="term" value="C:nucleus"/>
    <property type="evidence" value="ECO:0007669"/>
    <property type="project" value="UniProtKB-SubCell"/>
</dbReference>
<feature type="region of interest" description="Disordered" evidence="4">
    <location>
        <begin position="1"/>
        <end position="21"/>
    </location>
</feature>
<dbReference type="PROSITE" id="PS00036">
    <property type="entry name" value="BZIP_BASIC"/>
    <property type="match status" value="1"/>
</dbReference>
<dbReference type="GO" id="GO:0003677">
    <property type="term" value="F:DNA binding"/>
    <property type="evidence" value="ECO:0007669"/>
    <property type="project" value="UniProtKB-KW"/>
</dbReference>
<dbReference type="GeneID" id="106760633"/>
<dbReference type="CDD" id="cd14707">
    <property type="entry name" value="bZIP_plant_BZIP46"/>
    <property type="match status" value="1"/>
</dbReference>
<evidence type="ECO:0000256" key="4">
    <source>
        <dbReference type="SAM" id="MobiDB-lite"/>
    </source>
</evidence>
<keyword evidence="6" id="KW-1185">Reference proteome</keyword>
<feature type="region of interest" description="Disordered" evidence="4">
    <location>
        <begin position="61"/>
        <end position="110"/>
    </location>
</feature>
<dbReference type="KEGG" id="vra:106760633"/>
<reference evidence="7" key="2">
    <citation type="submission" date="2025-08" db="UniProtKB">
        <authorList>
            <consortium name="RefSeq"/>
        </authorList>
    </citation>
    <scope>IDENTIFICATION</scope>
    <source>
        <tissue evidence="7">Leaf</tissue>
    </source>
</reference>
<dbReference type="PANTHER" id="PTHR22952">
    <property type="entry name" value="CAMP-RESPONSE ELEMENT BINDING PROTEIN-RELATED"/>
    <property type="match status" value="1"/>
</dbReference>
<dbReference type="SMART" id="SM00338">
    <property type="entry name" value="BRLZ"/>
    <property type="match status" value="1"/>
</dbReference>
<dbReference type="STRING" id="3916.A0A1S3U0J7"/>
<sequence>MESKDGDDKNEKHLQQHPLVKGGVVVEASSTLVNPQQAQYQIPQGLMEIYMTGQNIAQSLHTQDNVTSDEHGRKRGTSQDKAFEKRQKRMIKNRESAARSRARKQAYTTELEHKVSRLEEENQKLRRQKEIEDISSIMPPQKPRYQIRRTKSAWF</sequence>
<dbReference type="OrthoDB" id="1429814at2759"/>
<evidence type="ECO:0000259" key="5">
    <source>
        <dbReference type="PROSITE" id="PS50217"/>
    </source>
</evidence>
<accession>A0A1S3U0J7</accession>
<dbReference type="Pfam" id="PF00170">
    <property type="entry name" value="bZIP_1"/>
    <property type="match status" value="1"/>
</dbReference>
<dbReference type="Gramene" id="Vradi05g21580.1">
    <property type="protein sequence ID" value="Vradi05g21580.1"/>
    <property type="gene ID" value="Vradi05g21580"/>
</dbReference>
<dbReference type="SMR" id="A0A1S3U0J7"/>
<reference evidence="6" key="1">
    <citation type="journal article" date="2014" name="Nat. Commun.">
        <title>Genome sequence of mungbean and insights into evolution within Vigna species.</title>
        <authorList>
            <person name="Kang Y.J."/>
            <person name="Kim S.K."/>
            <person name="Kim M.Y."/>
            <person name="Lestari P."/>
            <person name="Kim K.H."/>
            <person name="Ha B.K."/>
            <person name="Jun T.H."/>
            <person name="Hwang W.J."/>
            <person name="Lee T."/>
            <person name="Lee J."/>
            <person name="Shim S."/>
            <person name="Yoon M.Y."/>
            <person name="Jang Y.E."/>
            <person name="Han K.S."/>
            <person name="Taeprayoon P."/>
            <person name="Yoon N."/>
            <person name="Somta P."/>
            <person name="Tanya P."/>
            <person name="Kim K.S."/>
            <person name="Gwag J.G."/>
            <person name="Moon J.K."/>
            <person name="Lee Y.H."/>
            <person name="Park B.S."/>
            <person name="Bombarely A."/>
            <person name="Doyle J.J."/>
            <person name="Jackson S.A."/>
            <person name="Schafleitner R."/>
            <person name="Srinives P."/>
            <person name="Varshney R.K."/>
            <person name="Lee S.H."/>
        </authorList>
    </citation>
    <scope>NUCLEOTIDE SEQUENCE [LARGE SCALE GENOMIC DNA]</scope>
    <source>
        <strain evidence="6">cv. VC1973A</strain>
    </source>
</reference>
<protein>
    <submittedName>
        <fullName evidence="7">ABSCISIC ACID-INSENSITIVE 5-like protein 2</fullName>
    </submittedName>
</protein>
<dbReference type="FunFam" id="1.20.5.170:FF:000036">
    <property type="entry name" value="ABSCISIC ACID-INSENSITIVE 5-like protein 2"/>
    <property type="match status" value="1"/>
</dbReference>
<dbReference type="AlphaFoldDB" id="A0A1S3U0J7"/>
<dbReference type="GO" id="GO:0003700">
    <property type="term" value="F:DNA-binding transcription factor activity"/>
    <property type="evidence" value="ECO:0007669"/>
    <property type="project" value="InterPro"/>
</dbReference>
<evidence type="ECO:0000256" key="1">
    <source>
        <dbReference type="ARBA" id="ARBA00004123"/>
    </source>
</evidence>
<dbReference type="InterPro" id="IPR004827">
    <property type="entry name" value="bZIP"/>
</dbReference>
<dbReference type="SUPFAM" id="SSF57959">
    <property type="entry name" value="Leucine zipper domain"/>
    <property type="match status" value="1"/>
</dbReference>
<keyword evidence="2" id="KW-0238">DNA-binding</keyword>
<keyword evidence="3" id="KW-0539">Nucleus</keyword>
<gene>
    <name evidence="7" type="primary">LOC106760633</name>
</gene>
<dbReference type="PROSITE" id="PS50217">
    <property type="entry name" value="BZIP"/>
    <property type="match status" value="1"/>
</dbReference>
<evidence type="ECO:0000313" key="6">
    <source>
        <dbReference type="Proteomes" id="UP000087766"/>
    </source>
</evidence>
<name>A0A1S3U0J7_VIGRR</name>
<dbReference type="Gene3D" id="1.20.5.170">
    <property type="match status" value="1"/>
</dbReference>
<comment type="subcellular location">
    <subcellularLocation>
        <location evidence="1">Nucleus</location>
    </subcellularLocation>
</comment>
<feature type="compositionally biased region" description="Basic and acidic residues" evidence="4">
    <location>
        <begin position="68"/>
        <end position="85"/>
    </location>
</feature>
<dbReference type="GO" id="GO:0045893">
    <property type="term" value="P:positive regulation of DNA-templated transcription"/>
    <property type="evidence" value="ECO:0007669"/>
    <property type="project" value="InterPro"/>
</dbReference>
<evidence type="ECO:0000256" key="3">
    <source>
        <dbReference type="ARBA" id="ARBA00023242"/>
    </source>
</evidence>
<dbReference type="InterPro" id="IPR046347">
    <property type="entry name" value="bZIP_sf"/>
</dbReference>
<dbReference type="InterPro" id="IPR043452">
    <property type="entry name" value="BZIP46-like"/>
</dbReference>